<evidence type="ECO:0000313" key="4">
    <source>
        <dbReference type="Proteomes" id="UP000489600"/>
    </source>
</evidence>
<dbReference type="SUPFAM" id="SSF55961">
    <property type="entry name" value="Bet v1-like"/>
    <property type="match status" value="1"/>
</dbReference>
<evidence type="ECO:0000256" key="1">
    <source>
        <dbReference type="ARBA" id="ARBA00038242"/>
    </source>
</evidence>
<organism evidence="3 4">
    <name type="scientific">Arabis nemorensis</name>
    <dbReference type="NCBI Taxonomy" id="586526"/>
    <lineage>
        <taxon>Eukaryota</taxon>
        <taxon>Viridiplantae</taxon>
        <taxon>Streptophyta</taxon>
        <taxon>Embryophyta</taxon>
        <taxon>Tracheophyta</taxon>
        <taxon>Spermatophyta</taxon>
        <taxon>Magnoliopsida</taxon>
        <taxon>eudicotyledons</taxon>
        <taxon>Gunneridae</taxon>
        <taxon>Pentapetalae</taxon>
        <taxon>rosids</taxon>
        <taxon>malvids</taxon>
        <taxon>Brassicales</taxon>
        <taxon>Brassicaceae</taxon>
        <taxon>Arabideae</taxon>
        <taxon>Arabis</taxon>
    </lineage>
</organism>
<reference evidence="3" key="1">
    <citation type="submission" date="2019-07" db="EMBL/GenBank/DDBJ databases">
        <authorList>
            <person name="Dittberner H."/>
        </authorList>
    </citation>
    <scope>NUCLEOTIDE SEQUENCE [LARGE SCALE GENOMIC DNA]</scope>
</reference>
<accession>A0A565APP6</accession>
<dbReference type="EMBL" id="CABITT030000001">
    <property type="protein sequence ID" value="VVA91385.1"/>
    <property type="molecule type" value="Genomic_DNA"/>
</dbReference>
<dbReference type="PANTHER" id="PTHR31338:SF22">
    <property type="entry name" value="MAJOR LATEX HOMOLOGUE TYPE2-RELATED"/>
    <property type="match status" value="1"/>
</dbReference>
<dbReference type="InterPro" id="IPR023393">
    <property type="entry name" value="START-like_dom_sf"/>
</dbReference>
<dbReference type="InterPro" id="IPR000916">
    <property type="entry name" value="Bet_v_I/MLP"/>
</dbReference>
<dbReference type="SMART" id="SM01037">
    <property type="entry name" value="Bet_v_1"/>
    <property type="match status" value="1"/>
</dbReference>
<dbReference type="Proteomes" id="UP000489600">
    <property type="component" value="Unassembled WGS sequence"/>
</dbReference>
<dbReference type="InterPro" id="IPR052006">
    <property type="entry name" value="MLP-like"/>
</dbReference>
<dbReference type="Pfam" id="PF00407">
    <property type="entry name" value="Bet_v_1"/>
    <property type="match status" value="1"/>
</dbReference>
<feature type="domain" description="Bet v I/Major latex protein" evidence="2">
    <location>
        <begin position="2"/>
        <end position="129"/>
    </location>
</feature>
<dbReference type="OrthoDB" id="1072116at2759"/>
<dbReference type="AlphaFoldDB" id="A0A565APP6"/>
<evidence type="ECO:0000313" key="3">
    <source>
        <dbReference type="EMBL" id="VVA91385.1"/>
    </source>
</evidence>
<evidence type="ECO:0000259" key="2">
    <source>
        <dbReference type="SMART" id="SM01037"/>
    </source>
</evidence>
<protein>
    <recommendedName>
        <fullName evidence="2">Bet v I/Major latex protein domain-containing protein</fullName>
    </recommendedName>
</protein>
<comment type="similarity">
    <text evidence="1">Belongs to the MLP family.</text>
</comment>
<dbReference type="Gene3D" id="3.30.530.20">
    <property type="match status" value="1"/>
</dbReference>
<proteinExistence type="inferred from homology"/>
<dbReference type="GO" id="GO:0006952">
    <property type="term" value="P:defense response"/>
    <property type="evidence" value="ECO:0007669"/>
    <property type="project" value="InterPro"/>
</dbReference>
<keyword evidence="4" id="KW-1185">Reference proteome</keyword>
<gene>
    <name evidence="3" type="ORF">ANE_LOCUS1830</name>
</gene>
<name>A0A565APP6_9BRAS</name>
<dbReference type="PANTHER" id="PTHR31338">
    <property type="entry name" value="POLYKETIDE CYCLASE/DEHYDRASE AND LIPID TRANSPORT SUPERFAMILY PROTEIN"/>
    <property type="match status" value="1"/>
</dbReference>
<sequence>MATSGTYVAEVPLKGSAENHYKRWKSENQLFPDAIGHHIQDGKQEVFKEKRELDDKNMAVILRGMGGRVMELYKVYDVIFQFIPTSEQGCVCKVTMLWEKINEDSPEPINYMKFVKSLAADMDDHILKGQNKA</sequence>
<comment type="caution">
    <text evidence="3">The sequence shown here is derived from an EMBL/GenBank/DDBJ whole genome shotgun (WGS) entry which is preliminary data.</text>
</comment>